<organism evidence="7 8">
    <name type="scientific">Ureibacillus aquaedulcis</name>
    <dbReference type="NCBI Taxonomy" id="3058421"/>
    <lineage>
        <taxon>Bacteria</taxon>
        <taxon>Bacillati</taxon>
        <taxon>Bacillota</taxon>
        <taxon>Bacilli</taxon>
        <taxon>Bacillales</taxon>
        <taxon>Caryophanaceae</taxon>
        <taxon>Ureibacillus</taxon>
    </lineage>
</organism>
<dbReference type="InterPro" id="IPR007348">
    <property type="entry name" value="CopC_dom"/>
</dbReference>
<feature type="transmembrane region" description="Helical" evidence="5">
    <location>
        <begin position="251"/>
        <end position="270"/>
    </location>
</feature>
<dbReference type="Gene3D" id="2.60.40.1220">
    <property type="match status" value="1"/>
</dbReference>
<dbReference type="InterPro" id="IPR014756">
    <property type="entry name" value="Ig_E-set"/>
</dbReference>
<dbReference type="InterPro" id="IPR032694">
    <property type="entry name" value="CopC/D"/>
</dbReference>
<comment type="subcellular location">
    <subcellularLocation>
        <location evidence="1">Cell envelope</location>
    </subcellularLocation>
</comment>
<evidence type="ECO:0000256" key="5">
    <source>
        <dbReference type="SAM" id="Phobius"/>
    </source>
</evidence>
<dbReference type="PANTHER" id="PTHR34820:SF4">
    <property type="entry name" value="INNER MEMBRANE PROTEIN YEBZ"/>
    <property type="match status" value="1"/>
</dbReference>
<accession>A0ABT8GN13</accession>
<feature type="transmembrane region" description="Helical" evidence="5">
    <location>
        <begin position="209"/>
        <end position="231"/>
    </location>
</feature>
<gene>
    <name evidence="7" type="ORF">QYB95_04535</name>
</gene>
<name>A0ABT8GN13_9BACL</name>
<dbReference type="RefSeq" id="WP_301136979.1">
    <property type="nucleotide sequence ID" value="NZ_JAUHTQ010000002.1"/>
</dbReference>
<dbReference type="InterPro" id="IPR014755">
    <property type="entry name" value="Cu-Rt/internalin_Ig-like"/>
</dbReference>
<evidence type="ECO:0000259" key="6">
    <source>
        <dbReference type="Pfam" id="PF04234"/>
    </source>
</evidence>
<dbReference type="EMBL" id="JAUHTQ010000002">
    <property type="protein sequence ID" value="MDN4492800.1"/>
    <property type="molecule type" value="Genomic_DNA"/>
</dbReference>
<keyword evidence="8" id="KW-1185">Reference proteome</keyword>
<evidence type="ECO:0000256" key="1">
    <source>
        <dbReference type="ARBA" id="ARBA00004196"/>
    </source>
</evidence>
<feature type="transmembrane region" description="Helical" evidence="5">
    <location>
        <begin position="308"/>
        <end position="328"/>
    </location>
</feature>
<evidence type="ECO:0000256" key="3">
    <source>
        <dbReference type="ARBA" id="ARBA00022729"/>
    </source>
</evidence>
<dbReference type="Pfam" id="PF04234">
    <property type="entry name" value="CopC"/>
    <property type="match status" value="1"/>
</dbReference>
<feature type="transmembrane region" description="Helical" evidence="5">
    <location>
        <begin position="277"/>
        <end position="296"/>
    </location>
</feature>
<comment type="caution">
    <text evidence="7">The sequence shown here is derived from an EMBL/GenBank/DDBJ whole genome shotgun (WGS) entry which is preliminary data.</text>
</comment>
<keyword evidence="5" id="KW-0812">Transmembrane</keyword>
<keyword evidence="2" id="KW-0479">Metal-binding</keyword>
<evidence type="ECO:0000256" key="2">
    <source>
        <dbReference type="ARBA" id="ARBA00022723"/>
    </source>
</evidence>
<feature type="transmembrane region" description="Helical" evidence="5">
    <location>
        <begin position="376"/>
        <end position="395"/>
    </location>
</feature>
<feature type="transmembrane region" description="Helical" evidence="5">
    <location>
        <begin position="407"/>
        <end position="431"/>
    </location>
</feature>
<protein>
    <submittedName>
        <fullName evidence="7">Copper resistance protein CopC</fullName>
    </submittedName>
</protein>
<evidence type="ECO:0000313" key="8">
    <source>
        <dbReference type="Proteomes" id="UP001172743"/>
    </source>
</evidence>
<dbReference type="PANTHER" id="PTHR34820">
    <property type="entry name" value="INNER MEMBRANE PROTEIN YEBZ"/>
    <property type="match status" value="1"/>
</dbReference>
<keyword evidence="3" id="KW-0732">Signal</keyword>
<dbReference type="SUPFAM" id="SSF81296">
    <property type="entry name" value="E set domains"/>
    <property type="match status" value="1"/>
</dbReference>
<feature type="transmembrane region" description="Helical" evidence="5">
    <location>
        <begin position="340"/>
        <end position="364"/>
    </location>
</feature>
<reference evidence="7" key="1">
    <citation type="submission" date="2023-07" db="EMBL/GenBank/DDBJ databases">
        <title>Ureibacillus sp. isolated from freshwater well.</title>
        <authorList>
            <person name="Kirdat K."/>
            <person name="Bhatt A."/>
            <person name="Teware R."/>
            <person name="Bhavsar Y."/>
            <person name="Yadav A."/>
        </authorList>
    </citation>
    <scope>NUCLEOTIDE SEQUENCE</scope>
    <source>
        <strain evidence="7">BA0131</strain>
    </source>
</reference>
<keyword evidence="5" id="KW-0472">Membrane</keyword>
<feature type="domain" description="CopC" evidence="6">
    <location>
        <begin position="29"/>
        <end position="123"/>
    </location>
</feature>
<proteinExistence type="predicted"/>
<keyword evidence="4" id="KW-0186">Copper</keyword>
<evidence type="ECO:0000313" key="7">
    <source>
        <dbReference type="EMBL" id="MDN4492800.1"/>
    </source>
</evidence>
<sequence length="435" mass="48836">MILKISRITIYCLFIAFLFVSMGKQVNAHVFVEEESPVSGSVSEESPSEVSIKFSGKVDKSFSMKVFDQNNQEIITNSLSISDDRRTISIHIPALPNGHYKVQYYVISSNDGHTIEGSYLFQVKWQHHPSINEEHIKEEAAGGAVNKEDSGNGKNTATTQGDNGVIDISELFNYSAKAIYYLGLLLIMGWLMIWQVIRSYSIELRKRFLFYGMVFQFLHLIGLVAFLLIQMNTFTANGISFEFDFPLETNFGKLWIVSLALSLIGFLTLFKNQWLDYLWILLIGIAKSLSGHTQEFEPSSLLVGLNSVHIFAGAFWAAGLVFILLFWRKQQLYVKSFLPVFSNGALISAVLLSISGSMISYFYLPGKEALLTDWGVVLLSKIAIVLGVVIMGAIIRKRMKRGRLADLKIPVMIDFIFMILLIIVVAILTSLNPLP</sequence>
<feature type="transmembrane region" description="Helical" evidence="5">
    <location>
        <begin position="178"/>
        <end position="197"/>
    </location>
</feature>
<keyword evidence="5" id="KW-1133">Transmembrane helix</keyword>
<dbReference type="Proteomes" id="UP001172743">
    <property type="component" value="Unassembled WGS sequence"/>
</dbReference>
<evidence type="ECO:0000256" key="4">
    <source>
        <dbReference type="ARBA" id="ARBA00023008"/>
    </source>
</evidence>